<comment type="caution">
    <text evidence="8">The sequence shown here is derived from an EMBL/GenBank/DDBJ whole genome shotgun (WGS) entry which is preliminary data.</text>
</comment>
<evidence type="ECO:0000256" key="1">
    <source>
        <dbReference type="ARBA" id="ARBA00004141"/>
    </source>
</evidence>
<feature type="domain" description="Ion transport" evidence="7">
    <location>
        <begin position="85"/>
        <end position="203"/>
    </location>
</feature>
<dbReference type="SUPFAM" id="SSF81324">
    <property type="entry name" value="Voltage-gated potassium channels"/>
    <property type="match status" value="1"/>
</dbReference>
<evidence type="ECO:0000256" key="4">
    <source>
        <dbReference type="ARBA" id="ARBA00023136"/>
    </source>
</evidence>
<organism evidence="8 9">
    <name type="scientific">Stylosanthes scabra</name>
    <dbReference type="NCBI Taxonomy" id="79078"/>
    <lineage>
        <taxon>Eukaryota</taxon>
        <taxon>Viridiplantae</taxon>
        <taxon>Streptophyta</taxon>
        <taxon>Embryophyta</taxon>
        <taxon>Tracheophyta</taxon>
        <taxon>Spermatophyta</taxon>
        <taxon>Magnoliopsida</taxon>
        <taxon>eudicotyledons</taxon>
        <taxon>Gunneridae</taxon>
        <taxon>Pentapetalae</taxon>
        <taxon>rosids</taxon>
        <taxon>fabids</taxon>
        <taxon>Fabales</taxon>
        <taxon>Fabaceae</taxon>
        <taxon>Papilionoideae</taxon>
        <taxon>50 kb inversion clade</taxon>
        <taxon>dalbergioids sensu lato</taxon>
        <taxon>Dalbergieae</taxon>
        <taxon>Pterocarpus clade</taxon>
        <taxon>Stylosanthes</taxon>
    </lineage>
</organism>
<dbReference type="InterPro" id="IPR005821">
    <property type="entry name" value="Ion_trans_dom"/>
</dbReference>
<keyword evidence="2 6" id="KW-0812">Transmembrane</keyword>
<keyword evidence="3 6" id="KW-1133">Transmembrane helix</keyword>
<evidence type="ECO:0000256" key="2">
    <source>
        <dbReference type="ARBA" id="ARBA00022692"/>
    </source>
</evidence>
<keyword evidence="5" id="KW-0406">Ion transport</keyword>
<gene>
    <name evidence="8" type="primary">CNGC20_4</name>
    <name evidence="8" type="ORF">PIB30_024023</name>
</gene>
<evidence type="ECO:0000256" key="5">
    <source>
        <dbReference type="ARBA" id="ARBA00023303"/>
    </source>
</evidence>
<dbReference type="Pfam" id="PF00520">
    <property type="entry name" value="Ion_trans"/>
    <property type="match status" value="1"/>
</dbReference>
<evidence type="ECO:0000256" key="3">
    <source>
        <dbReference type="ARBA" id="ARBA00022989"/>
    </source>
</evidence>
<name>A0ABU6Q9D7_9FABA</name>
<proteinExistence type="predicted"/>
<keyword evidence="5" id="KW-0813">Transport</keyword>
<evidence type="ECO:0000259" key="7">
    <source>
        <dbReference type="Pfam" id="PF00520"/>
    </source>
</evidence>
<feature type="transmembrane region" description="Helical" evidence="6">
    <location>
        <begin position="167"/>
        <end position="192"/>
    </location>
</feature>
<evidence type="ECO:0000313" key="9">
    <source>
        <dbReference type="Proteomes" id="UP001341840"/>
    </source>
</evidence>
<accession>A0ABU6Q9D7</accession>
<reference evidence="8 9" key="1">
    <citation type="journal article" date="2023" name="Plants (Basel)">
        <title>Bridging the Gap: Combining Genomics and Transcriptomics Approaches to Understand Stylosanthes scabra, an Orphan Legume from the Brazilian Caatinga.</title>
        <authorList>
            <person name="Ferreira-Neto J.R.C."/>
            <person name="da Silva M.D."/>
            <person name="Binneck E."/>
            <person name="de Melo N.F."/>
            <person name="da Silva R.H."/>
            <person name="de Melo A.L.T.M."/>
            <person name="Pandolfi V."/>
            <person name="Bustamante F.O."/>
            <person name="Brasileiro-Vidal A.C."/>
            <person name="Benko-Iseppon A.M."/>
        </authorList>
    </citation>
    <scope>NUCLEOTIDE SEQUENCE [LARGE SCALE GENOMIC DNA]</scope>
    <source>
        <tissue evidence="8">Leaves</tissue>
    </source>
</reference>
<keyword evidence="9" id="KW-1185">Reference proteome</keyword>
<feature type="transmembrane region" description="Helical" evidence="6">
    <location>
        <begin position="133"/>
        <end position="155"/>
    </location>
</feature>
<keyword evidence="4 6" id="KW-0472">Membrane</keyword>
<keyword evidence="5" id="KW-0407">Ion channel</keyword>
<protein>
    <submittedName>
        <fullName evidence="8">Cyclic nucleotide-gated ion channel 20, chloroplastic</fullName>
    </submittedName>
</protein>
<dbReference type="PANTHER" id="PTHR45651">
    <property type="entry name" value="CYCLIC NUCLEOTIDE-GATED ION CHANNEL 15-RELATED-RELATED"/>
    <property type="match status" value="1"/>
</dbReference>
<evidence type="ECO:0000256" key="6">
    <source>
        <dbReference type="SAM" id="Phobius"/>
    </source>
</evidence>
<evidence type="ECO:0000313" key="8">
    <source>
        <dbReference type="EMBL" id="MED6108453.1"/>
    </source>
</evidence>
<comment type="subcellular location">
    <subcellularLocation>
        <location evidence="1">Membrane</location>
        <topology evidence="1">Multi-pass membrane protein</topology>
    </subcellularLocation>
</comment>
<sequence length="230" mass="25539">MASDELPMMMLGKGKDAEEEYDETLNSKLQKFLSRTESSIAIPVPVRSTETSVAGHSHTGPLLMQSMAFRLAYVSPETRVVGTGDLEDHPKKIALHYLGGYFFLDLFAVLPLPQIMVLFVLPKSFGGANYAKNLLRAVILVQYIPRLCRFLPMLIGQSPSGFVFESAWANFIINLLIFMLSGHVVGACWYLFGLQRVNQCLRDACHNSNIPGCMAFIDCGHGQPYQTSNE</sequence>
<dbReference type="Proteomes" id="UP001341840">
    <property type="component" value="Unassembled WGS sequence"/>
</dbReference>
<feature type="transmembrane region" description="Helical" evidence="6">
    <location>
        <begin position="101"/>
        <end position="121"/>
    </location>
</feature>
<dbReference type="EMBL" id="JASCZI010000085">
    <property type="protein sequence ID" value="MED6108453.1"/>
    <property type="molecule type" value="Genomic_DNA"/>
</dbReference>
<dbReference type="PANTHER" id="PTHR45651:SF11">
    <property type="entry name" value="CYCLIC NUCLEOTIDE-GATED ION CHANNEL 20, CHLOROPLASTIC-RELATED"/>
    <property type="match status" value="1"/>
</dbReference>